<dbReference type="EMBL" id="JBHUEE010000003">
    <property type="protein sequence ID" value="MFD1717785.1"/>
    <property type="molecule type" value="Genomic_DNA"/>
</dbReference>
<evidence type="ECO:0000313" key="5">
    <source>
        <dbReference type="Proteomes" id="UP001597277"/>
    </source>
</evidence>
<evidence type="ECO:0000259" key="3">
    <source>
        <dbReference type="Pfam" id="PF03372"/>
    </source>
</evidence>
<feature type="transmembrane region" description="Helical" evidence="2">
    <location>
        <begin position="43"/>
        <end position="68"/>
    </location>
</feature>
<keyword evidence="4" id="KW-0378">Hydrolase</keyword>
<keyword evidence="5" id="KW-1185">Reference proteome</keyword>
<sequence>MRIAGWIVVLILSVAAVLTLNPDWIGVLVPPWAELSTRFPISQAIAVRALPAGAFVLVGVIILIVALVRKIGFRGGNRTLALALVLVLVGVGHAGYLWTRGLENPAELGPDRGLRPTEEGDGAITLLTYNTAGGRTTSEEVANLAEQSGADVLVLPEAGPEFAEQTASFLASADETYQIFTRRAPEEQSDSVPGSGDDGEDERPEFIGHTAVLVSSNLGEYVRNETAQTTLGALRVEPASGVGPVVVGVHAAAPVRDQHEEWLGDLETIMALCGSSGPDGVVVAGDFNATLDHAPMRDLGRCVDASVEAGIGGIATWPSNLPQLVGAPIDHVLVDAAAYEVGQGRVDEAGDSDHRGLVVRIRPTT</sequence>
<feature type="domain" description="Endonuclease/exonuclease/phosphatase" evidence="3">
    <location>
        <begin position="127"/>
        <end position="354"/>
    </location>
</feature>
<dbReference type="Proteomes" id="UP001597277">
    <property type="component" value="Unassembled WGS sequence"/>
</dbReference>
<dbReference type="RefSeq" id="WP_388004762.1">
    <property type="nucleotide sequence ID" value="NZ_JBHUEE010000003.1"/>
</dbReference>
<dbReference type="Gene3D" id="3.60.10.10">
    <property type="entry name" value="Endonuclease/exonuclease/phosphatase"/>
    <property type="match status" value="1"/>
</dbReference>
<dbReference type="GO" id="GO:0004519">
    <property type="term" value="F:endonuclease activity"/>
    <property type="evidence" value="ECO:0007669"/>
    <property type="project" value="UniProtKB-KW"/>
</dbReference>
<keyword evidence="4" id="KW-0255">Endonuclease</keyword>
<keyword evidence="2" id="KW-0812">Transmembrane</keyword>
<gene>
    <name evidence="4" type="ORF">ACFSE6_08060</name>
</gene>
<name>A0ABW4L385_9MICO</name>
<feature type="transmembrane region" description="Helical" evidence="2">
    <location>
        <begin position="80"/>
        <end position="98"/>
    </location>
</feature>
<dbReference type="InterPro" id="IPR005135">
    <property type="entry name" value="Endo/exonuclease/phosphatase"/>
</dbReference>
<evidence type="ECO:0000256" key="2">
    <source>
        <dbReference type="SAM" id="Phobius"/>
    </source>
</evidence>
<feature type="region of interest" description="Disordered" evidence="1">
    <location>
        <begin position="182"/>
        <end position="203"/>
    </location>
</feature>
<keyword evidence="2" id="KW-0472">Membrane</keyword>
<comment type="caution">
    <text evidence="4">The sequence shown here is derived from an EMBL/GenBank/DDBJ whole genome shotgun (WGS) entry which is preliminary data.</text>
</comment>
<dbReference type="Pfam" id="PF03372">
    <property type="entry name" value="Exo_endo_phos"/>
    <property type="match status" value="1"/>
</dbReference>
<evidence type="ECO:0000256" key="1">
    <source>
        <dbReference type="SAM" id="MobiDB-lite"/>
    </source>
</evidence>
<accession>A0ABW4L385</accession>
<organism evidence="4 5">
    <name type="scientific">Georgenia deserti</name>
    <dbReference type="NCBI Taxonomy" id="2093781"/>
    <lineage>
        <taxon>Bacteria</taxon>
        <taxon>Bacillati</taxon>
        <taxon>Actinomycetota</taxon>
        <taxon>Actinomycetes</taxon>
        <taxon>Micrococcales</taxon>
        <taxon>Bogoriellaceae</taxon>
        <taxon>Georgenia</taxon>
    </lineage>
</organism>
<keyword evidence="4" id="KW-0540">Nuclease</keyword>
<proteinExistence type="predicted"/>
<evidence type="ECO:0000313" key="4">
    <source>
        <dbReference type="EMBL" id="MFD1717785.1"/>
    </source>
</evidence>
<dbReference type="InterPro" id="IPR036691">
    <property type="entry name" value="Endo/exonu/phosph_ase_sf"/>
</dbReference>
<protein>
    <submittedName>
        <fullName evidence="4">Endonuclease/exonuclease/phosphatase family protein</fullName>
    </submittedName>
</protein>
<dbReference type="SUPFAM" id="SSF56219">
    <property type="entry name" value="DNase I-like"/>
    <property type="match status" value="1"/>
</dbReference>
<reference evidence="5" key="1">
    <citation type="journal article" date="2019" name="Int. J. Syst. Evol. Microbiol.">
        <title>The Global Catalogue of Microorganisms (GCM) 10K type strain sequencing project: providing services to taxonomists for standard genome sequencing and annotation.</title>
        <authorList>
            <consortium name="The Broad Institute Genomics Platform"/>
            <consortium name="The Broad Institute Genome Sequencing Center for Infectious Disease"/>
            <person name="Wu L."/>
            <person name="Ma J."/>
        </authorList>
    </citation>
    <scope>NUCLEOTIDE SEQUENCE [LARGE SCALE GENOMIC DNA]</scope>
    <source>
        <strain evidence="5">JCM 17130</strain>
    </source>
</reference>
<keyword evidence="2" id="KW-1133">Transmembrane helix</keyword>